<keyword evidence="2" id="KW-0804">Transcription</keyword>
<feature type="non-terminal residue" evidence="4">
    <location>
        <position position="190"/>
    </location>
</feature>
<evidence type="ECO:0000259" key="3">
    <source>
        <dbReference type="PROSITE" id="PS50888"/>
    </source>
</evidence>
<keyword evidence="5" id="KW-1185">Reference proteome</keyword>
<protein>
    <recommendedName>
        <fullName evidence="3">BHLH domain-containing protein</fullName>
    </recommendedName>
</protein>
<evidence type="ECO:0000256" key="2">
    <source>
        <dbReference type="ARBA" id="ARBA00023163"/>
    </source>
</evidence>
<comment type="caution">
    <text evidence="4">The sequence shown here is derived from an EMBL/GenBank/DDBJ whole genome shotgun (WGS) entry which is preliminary data.</text>
</comment>
<feature type="domain" description="BHLH" evidence="3">
    <location>
        <begin position="158"/>
        <end position="190"/>
    </location>
</feature>
<accession>A0AA42AUM0</accession>
<evidence type="ECO:0000256" key="1">
    <source>
        <dbReference type="ARBA" id="ARBA00023015"/>
    </source>
</evidence>
<dbReference type="InterPro" id="IPR011598">
    <property type="entry name" value="bHLH_dom"/>
</dbReference>
<sequence length="190" mass="21111">MDIADFQAFETSLLHDNEFDQFNDFLNTTNFEELIGCQIREDTGESAGNFASNFYGNCHQPQQVGNELMFFNECATYDNNQFCSTPGELVGFSYSATDDTSATLISDPAPAAANPDFAPSFSAFDIDGLLDEEEDGVDYWSGTTTARTSSSKRNASCLDSKKILSSERTRRVRMKHKLYALRALVPNITK</sequence>
<evidence type="ECO:0000313" key="4">
    <source>
        <dbReference type="EMBL" id="MCL7041817.1"/>
    </source>
</evidence>
<evidence type="ECO:0000313" key="5">
    <source>
        <dbReference type="Proteomes" id="UP001177140"/>
    </source>
</evidence>
<keyword evidence="1" id="KW-0805">Transcription regulation</keyword>
<organism evidence="4 5">
    <name type="scientific">Papaver nudicaule</name>
    <name type="common">Iceland poppy</name>
    <dbReference type="NCBI Taxonomy" id="74823"/>
    <lineage>
        <taxon>Eukaryota</taxon>
        <taxon>Viridiplantae</taxon>
        <taxon>Streptophyta</taxon>
        <taxon>Embryophyta</taxon>
        <taxon>Tracheophyta</taxon>
        <taxon>Spermatophyta</taxon>
        <taxon>Magnoliopsida</taxon>
        <taxon>Ranunculales</taxon>
        <taxon>Papaveraceae</taxon>
        <taxon>Papaveroideae</taxon>
        <taxon>Papaver</taxon>
    </lineage>
</organism>
<dbReference type="Proteomes" id="UP001177140">
    <property type="component" value="Unassembled WGS sequence"/>
</dbReference>
<name>A0AA42AUM0_PAPNU</name>
<dbReference type="EMBL" id="JAJJMA010227832">
    <property type="protein sequence ID" value="MCL7041817.1"/>
    <property type="molecule type" value="Genomic_DNA"/>
</dbReference>
<reference evidence="4" key="1">
    <citation type="submission" date="2022-03" db="EMBL/GenBank/DDBJ databases">
        <title>A functionally conserved STORR gene fusion in Papaver species that diverged 16.8 million years ago.</title>
        <authorList>
            <person name="Catania T."/>
        </authorList>
    </citation>
    <scope>NUCLEOTIDE SEQUENCE</scope>
    <source>
        <strain evidence="4">S-191538</strain>
    </source>
</reference>
<dbReference type="PROSITE" id="PS50888">
    <property type="entry name" value="BHLH"/>
    <property type="match status" value="1"/>
</dbReference>
<proteinExistence type="predicted"/>
<gene>
    <name evidence="4" type="ORF">MKW94_006766</name>
</gene>
<dbReference type="AlphaFoldDB" id="A0AA42AUM0"/>
<dbReference type="GO" id="GO:0046983">
    <property type="term" value="F:protein dimerization activity"/>
    <property type="evidence" value="ECO:0007669"/>
    <property type="project" value="InterPro"/>
</dbReference>